<dbReference type="PANTHER" id="PTHR48098:SF6">
    <property type="entry name" value="FERRI-BACILLIBACTIN ESTERASE BESA"/>
    <property type="match status" value="1"/>
</dbReference>
<comment type="caution">
    <text evidence="1">The sequence shown here is derived from an EMBL/GenBank/DDBJ whole genome shotgun (WGS) entry which is preliminary data.</text>
</comment>
<sequence>MKPLLIFCFLITQLISAQKVVVDSIQYKEDYRKVRLYLPDNYQTNELPLLVMLDGQNLFDEHTSYSGEWNVDESIASFPENKQSIVIAIDHGNELRMEELTPFENEKYGGGGAENFLLWIMEKALPETIAKFELKINRNKIAIAGSSLGGLFAYYAAIQHPSFFQSAGIFSPSFWWSKKSFQLIDQIEGIKNQHYFFAAGTEEGKDMLIDMKSMHDLTLRKGATVTYLEEKGAQHNEAQWRATFLTFYHVWINDL</sequence>
<evidence type="ECO:0000313" key="1">
    <source>
        <dbReference type="EMBL" id="GAK77384.1"/>
    </source>
</evidence>
<protein>
    <submittedName>
        <fullName evidence="1">Putative alpha-dextrin endo-1</fullName>
    </submittedName>
</protein>
<dbReference type="Gene3D" id="3.40.50.1820">
    <property type="entry name" value="alpha/beta hydrolase"/>
    <property type="match status" value="1"/>
</dbReference>
<dbReference type="AlphaFoldDB" id="A0A081DEN8"/>
<organism evidence="1 2">
    <name type="scientific">Nonlabens ulvanivorans</name>
    <name type="common">Persicivirga ulvanivorans</name>
    <dbReference type="NCBI Taxonomy" id="906888"/>
    <lineage>
        <taxon>Bacteria</taxon>
        <taxon>Pseudomonadati</taxon>
        <taxon>Bacteroidota</taxon>
        <taxon>Flavobacteriia</taxon>
        <taxon>Flavobacteriales</taxon>
        <taxon>Flavobacteriaceae</taxon>
        <taxon>Nonlabens</taxon>
    </lineage>
</organism>
<dbReference type="EMBL" id="BBLG01000008">
    <property type="protein sequence ID" value="GAK77384.1"/>
    <property type="molecule type" value="Genomic_DNA"/>
</dbReference>
<name>A0A081DEN8_NONUL</name>
<gene>
    <name evidence="1" type="ORF">JCM19296_2991</name>
</gene>
<dbReference type="InterPro" id="IPR000801">
    <property type="entry name" value="Esterase-like"/>
</dbReference>
<evidence type="ECO:0000313" key="2">
    <source>
        <dbReference type="Proteomes" id="UP000028980"/>
    </source>
</evidence>
<accession>A0A081DEN8</accession>
<dbReference type="PANTHER" id="PTHR48098">
    <property type="entry name" value="ENTEROCHELIN ESTERASE-RELATED"/>
    <property type="match status" value="1"/>
</dbReference>
<dbReference type="Proteomes" id="UP000028980">
    <property type="component" value="Unassembled WGS sequence"/>
</dbReference>
<dbReference type="InterPro" id="IPR050583">
    <property type="entry name" value="Mycobacterial_A85_antigen"/>
</dbReference>
<dbReference type="SUPFAM" id="SSF53474">
    <property type="entry name" value="alpha/beta-Hydrolases"/>
    <property type="match status" value="1"/>
</dbReference>
<dbReference type="InterPro" id="IPR029058">
    <property type="entry name" value="AB_hydrolase_fold"/>
</dbReference>
<proteinExistence type="predicted"/>
<reference evidence="1 2" key="1">
    <citation type="journal article" date="2014" name="Genome Announc.">
        <title>Draft Genome Sequences of Marine Flavobacterium Nonlabens Strains NR17, NR24, NR27, NR32, NR33, and Ara13.</title>
        <authorList>
            <person name="Nakanishi M."/>
            <person name="Meirelles P."/>
            <person name="Suzuki R."/>
            <person name="Takatani N."/>
            <person name="Mino S."/>
            <person name="Suda W."/>
            <person name="Oshima K."/>
            <person name="Hattori M."/>
            <person name="Ohkuma M."/>
            <person name="Hosokawa M."/>
            <person name="Miyashita K."/>
            <person name="Thompson F.L."/>
            <person name="Niwa A."/>
            <person name="Sawabe T."/>
            <person name="Sawabe T."/>
        </authorList>
    </citation>
    <scope>NUCLEOTIDE SEQUENCE [LARGE SCALE GENOMIC DNA]</scope>
    <source>
        <strain evidence="2">JCM19296</strain>
    </source>
</reference>
<dbReference type="Pfam" id="PF00756">
    <property type="entry name" value="Esterase"/>
    <property type="match status" value="1"/>
</dbReference>